<dbReference type="STRING" id="7574.A0A1S3H238"/>
<feature type="compositionally biased region" description="Basic and acidic residues" evidence="6">
    <location>
        <begin position="71"/>
        <end position="83"/>
    </location>
</feature>
<dbReference type="InParanoid" id="A0A1S3H238"/>
<dbReference type="Pfam" id="PF13877">
    <property type="entry name" value="RPAP3_C"/>
    <property type="match status" value="1"/>
</dbReference>
<dbReference type="PANTHER" id="PTHR46423:SF1">
    <property type="entry name" value="RNA POLYMERASE II-ASSOCIATED PROTEIN 3"/>
    <property type="match status" value="1"/>
</dbReference>
<feature type="repeat" description="TPR" evidence="5">
    <location>
        <begin position="134"/>
        <end position="167"/>
    </location>
</feature>
<comment type="similarity">
    <text evidence="3">Belongs to the RPAP3 family.</text>
</comment>
<dbReference type="Gene3D" id="1.25.40.10">
    <property type="entry name" value="Tetratricopeptide repeat domain"/>
    <property type="match status" value="1"/>
</dbReference>
<dbReference type="SMART" id="SM00028">
    <property type="entry name" value="TPR"/>
    <property type="match status" value="3"/>
</dbReference>
<sequence length="513" mass="58788">MNEDKMIKLQQQMRENQLEFSDFLKDLDTWEADIKKKEEQLKSAPVEEQKLPPVRNSLEVKKKKRRKKKKADTETKTGEDKKSGRISGYDFRAWDKFDVDKALEEIDSRPDKSSSSSEYETDEEWEMERKRKMAVLEKEKGNQLFKEGKYEEAVQCYTMGMNADPENAVLPANRAMALLKLEKYAAAEVDCTSSLSLDPTYIKAFHRRGTARTALGKLQDAKHDFQQVLKLEPNNKQASSELNKIEEILNPKPSPSISAATPGTVKPVYKPPGQRSKKPLKRIEIEEIGADEEARKIEASIASIQATQSEGKRKVLEGDAKLFEKFTSATRLEEEKSSVLSHNGSLKSNDLKDTEHRHNLSKSPTELSPRKETRQSPRQNKNITQSSSTPSTVDGKLTSFQFQAEWKRLKNDNAAFFDYIKQVDPAKYPQLFGQSLEADMLMKMLTVFAEFFNKELNLFHHLKGLSEVKRFDMATMFMSPKEKKVTAELFEYMKSQGTASKEEIEKLAKKYHL</sequence>
<dbReference type="GeneID" id="106151333"/>
<keyword evidence="2 5" id="KW-0802">TPR repeat</keyword>
<feature type="region of interest" description="Disordered" evidence="6">
    <location>
        <begin position="39"/>
        <end position="86"/>
    </location>
</feature>
<feature type="compositionally biased region" description="Basic residues" evidence="6">
    <location>
        <begin position="61"/>
        <end position="70"/>
    </location>
</feature>
<evidence type="ECO:0000256" key="1">
    <source>
        <dbReference type="ARBA" id="ARBA00022737"/>
    </source>
</evidence>
<proteinExistence type="inferred from homology"/>
<evidence type="ECO:0000313" key="9">
    <source>
        <dbReference type="RefSeq" id="XP_013380007.1"/>
    </source>
</evidence>
<feature type="compositionally biased region" description="Basic and acidic residues" evidence="6">
    <location>
        <begin position="349"/>
        <end position="358"/>
    </location>
</feature>
<evidence type="ECO:0000256" key="2">
    <source>
        <dbReference type="ARBA" id="ARBA00022803"/>
    </source>
</evidence>
<protein>
    <recommendedName>
        <fullName evidence="4">RNA polymerase II-associated protein 3</fullName>
    </recommendedName>
</protein>
<feature type="compositionally biased region" description="Polar residues" evidence="6">
    <location>
        <begin position="376"/>
        <end position="394"/>
    </location>
</feature>
<evidence type="ECO:0000256" key="5">
    <source>
        <dbReference type="PROSITE-ProRule" id="PRU00339"/>
    </source>
</evidence>
<dbReference type="OrthoDB" id="629492at2759"/>
<evidence type="ECO:0000259" key="7">
    <source>
        <dbReference type="Pfam" id="PF13877"/>
    </source>
</evidence>
<dbReference type="InterPro" id="IPR011990">
    <property type="entry name" value="TPR-like_helical_dom_sf"/>
</dbReference>
<evidence type="ECO:0000256" key="6">
    <source>
        <dbReference type="SAM" id="MobiDB-lite"/>
    </source>
</evidence>
<dbReference type="GO" id="GO:0101031">
    <property type="term" value="C:protein folding chaperone complex"/>
    <property type="evidence" value="ECO:0007669"/>
    <property type="project" value="TreeGrafter"/>
</dbReference>
<keyword evidence="8" id="KW-1185">Reference proteome</keyword>
<gene>
    <name evidence="9" type="primary">LOC106151333</name>
</gene>
<dbReference type="KEGG" id="lak:106151333"/>
<dbReference type="AlphaFoldDB" id="A0A1S3H238"/>
<name>A0A1S3H238_LINAN</name>
<dbReference type="FunCoup" id="A0A1S3H238">
    <property type="interactions" value="1525"/>
</dbReference>
<feature type="compositionally biased region" description="Polar residues" evidence="6">
    <location>
        <begin position="338"/>
        <end position="348"/>
    </location>
</feature>
<accession>A0A1S3H238</accession>
<reference evidence="9" key="1">
    <citation type="submission" date="2025-08" db="UniProtKB">
        <authorList>
            <consortium name="RefSeq"/>
        </authorList>
    </citation>
    <scope>IDENTIFICATION</scope>
    <source>
        <tissue evidence="9">Gonads</tissue>
    </source>
</reference>
<dbReference type="Proteomes" id="UP000085678">
    <property type="component" value="Unplaced"/>
</dbReference>
<dbReference type="Pfam" id="PF13181">
    <property type="entry name" value="TPR_8"/>
    <property type="match status" value="1"/>
</dbReference>
<keyword evidence="1" id="KW-0677">Repeat</keyword>
<evidence type="ECO:0000313" key="8">
    <source>
        <dbReference type="Proteomes" id="UP000085678"/>
    </source>
</evidence>
<feature type="region of interest" description="Disordered" evidence="6">
    <location>
        <begin position="251"/>
        <end position="280"/>
    </location>
</feature>
<dbReference type="InterPro" id="IPR025986">
    <property type="entry name" value="RPAP3-like_C"/>
</dbReference>
<feature type="region of interest" description="Disordered" evidence="6">
    <location>
        <begin position="106"/>
        <end position="127"/>
    </location>
</feature>
<dbReference type="InterPro" id="IPR051966">
    <property type="entry name" value="RPAP3"/>
</dbReference>
<evidence type="ECO:0000256" key="4">
    <source>
        <dbReference type="ARBA" id="ARBA00040133"/>
    </source>
</evidence>
<dbReference type="InterPro" id="IPR019734">
    <property type="entry name" value="TPR_rpt"/>
</dbReference>
<dbReference type="PANTHER" id="PTHR46423">
    <property type="entry name" value="RNA POLYMERASE II-ASSOCIATED PROTEIN 3"/>
    <property type="match status" value="1"/>
</dbReference>
<dbReference type="SUPFAM" id="SSF48452">
    <property type="entry name" value="TPR-like"/>
    <property type="match status" value="1"/>
</dbReference>
<feature type="repeat" description="TPR" evidence="5">
    <location>
        <begin position="202"/>
        <end position="235"/>
    </location>
</feature>
<dbReference type="PROSITE" id="PS50005">
    <property type="entry name" value="TPR"/>
    <property type="match status" value="2"/>
</dbReference>
<evidence type="ECO:0000256" key="3">
    <source>
        <dbReference type="ARBA" id="ARBA00038275"/>
    </source>
</evidence>
<feature type="compositionally biased region" description="Basic and acidic residues" evidence="6">
    <location>
        <begin position="39"/>
        <end position="50"/>
    </location>
</feature>
<organism evidence="8 9">
    <name type="scientific">Lingula anatina</name>
    <name type="common">Brachiopod</name>
    <name type="synonym">Lingula unguis</name>
    <dbReference type="NCBI Taxonomy" id="7574"/>
    <lineage>
        <taxon>Eukaryota</taxon>
        <taxon>Metazoa</taxon>
        <taxon>Spiralia</taxon>
        <taxon>Lophotrochozoa</taxon>
        <taxon>Brachiopoda</taxon>
        <taxon>Linguliformea</taxon>
        <taxon>Lingulata</taxon>
        <taxon>Lingulida</taxon>
        <taxon>Linguloidea</taxon>
        <taxon>Lingulidae</taxon>
        <taxon>Lingula</taxon>
    </lineage>
</organism>
<dbReference type="RefSeq" id="XP_013380007.1">
    <property type="nucleotide sequence ID" value="XM_013524553.1"/>
</dbReference>
<feature type="domain" description="RNA-polymerase II-associated protein 3-like C-terminal" evidence="7">
    <location>
        <begin position="398"/>
        <end position="483"/>
    </location>
</feature>
<feature type="region of interest" description="Disordered" evidence="6">
    <location>
        <begin position="333"/>
        <end position="394"/>
    </location>
</feature>